<keyword evidence="2" id="KW-1185">Reference proteome</keyword>
<comment type="caution">
    <text evidence="1">The sequence shown here is derived from an EMBL/GenBank/DDBJ whole genome shotgun (WGS) entry which is preliminary data.</text>
</comment>
<accession>A0A9P7VG41</accession>
<sequence length="381" mass="43481">MLSWSRDTLSEDYVPVELHERHERVGDESALQGPSYTYSRAKPTRMNIQQCLRKSVIKPDLFQGQTWVAAFSLKSEHIFRYFHPPGLRILPESLNMSTRRQDSLQAAWTLLQAVSLVFDRQFVLFSLAHAFNGLWQSLPVLKAELGDTIIHLRKASTMATNTFHVYDSVRTSASLLRVAGILWASLIVMVALDGKGKHNVCSYNHLRRCWDYFRQKLLDRTDATWQEPIAVIFPRDTSNEIILLLLHAAVASIDICTYRAGNQSITEQLSISVLREDRTIMIRLPEWLASSLDRCGDAQTAFNLSVFLLFAFYHGALHRCFDIMRYSEIPALAIGGYVSRVSREGNLPLPEQFWMESQAHIFGGLLQLECQLHARRSNLSP</sequence>
<gene>
    <name evidence="1" type="ORF">BT62DRAFT_1013284</name>
</gene>
<reference evidence="1" key="1">
    <citation type="submission" date="2020-11" db="EMBL/GenBank/DDBJ databases">
        <title>Adaptations for nitrogen fixation in a non-lichenized fungal sporocarp promotes dispersal by wood-feeding termites.</title>
        <authorList>
            <consortium name="DOE Joint Genome Institute"/>
            <person name="Koch R.A."/>
            <person name="Yoon G."/>
            <person name="Arayal U."/>
            <person name="Lail K."/>
            <person name="Amirebrahimi M."/>
            <person name="Labutti K."/>
            <person name="Lipzen A."/>
            <person name="Riley R."/>
            <person name="Barry K."/>
            <person name="Henrissat B."/>
            <person name="Grigoriev I.V."/>
            <person name="Herr J.R."/>
            <person name="Aime M.C."/>
        </authorList>
    </citation>
    <scope>NUCLEOTIDE SEQUENCE</scope>
    <source>
        <strain evidence="1">MCA 3950</strain>
    </source>
</reference>
<name>A0A9P7VG41_9AGAR</name>
<dbReference type="EMBL" id="MU250580">
    <property type="protein sequence ID" value="KAG7439943.1"/>
    <property type="molecule type" value="Genomic_DNA"/>
</dbReference>
<evidence type="ECO:0000313" key="2">
    <source>
        <dbReference type="Proteomes" id="UP000812287"/>
    </source>
</evidence>
<proteinExistence type="predicted"/>
<dbReference type="Proteomes" id="UP000812287">
    <property type="component" value="Unassembled WGS sequence"/>
</dbReference>
<evidence type="ECO:0000313" key="1">
    <source>
        <dbReference type="EMBL" id="KAG7439943.1"/>
    </source>
</evidence>
<protein>
    <recommendedName>
        <fullName evidence="3">Transcription factor domain-containing protein</fullName>
    </recommendedName>
</protein>
<dbReference type="GeneID" id="66100322"/>
<evidence type="ECO:0008006" key="3">
    <source>
        <dbReference type="Google" id="ProtNLM"/>
    </source>
</evidence>
<organism evidence="1 2">
    <name type="scientific">Guyanagaster necrorhizus</name>
    <dbReference type="NCBI Taxonomy" id="856835"/>
    <lineage>
        <taxon>Eukaryota</taxon>
        <taxon>Fungi</taxon>
        <taxon>Dikarya</taxon>
        <taxon>Basidiomycota</taxon>
        <taxon>Agaricomycotina</taxon>
        <taxon>Agaricomycetes</taxon>
        <taxon>Agaricomycetidae</taxon>
        <taxon>Agaricales</taxon>
        <taxon>Marasmiineae</taxon>
        <taxon>Physalacriaceae</taxon>
        <taxon>Guyanagaster</taxon>
    </lineage>
</organism>
<dbReference type="RefSeq" id="XP_043033443.1">
    <property type="nucleotide sequence ID" value="XM_043178035.1"/>
</dbReference>
<dbReference type="AlphaFoldDB" id="A0A9P7VG41"/>
<dbReference type="OrthoDB" id="10413322at2759"/>